<reference evidence="3" key="1">
    <citation type="submission" date="2017-03" db="EMBL/GenBank/DDBJ databases">
        <title>Phytopthora megakarya and P. palmivora, two closely related causual agents of cacao black pod achieved similar genome size and gene model numbers by different mechanisms.</title>
        <authorList>
            <person name="Ali S."/>
            <person name="Shao J."/>
            <person name="Larry D.J."/>
            <person name="Kronmiller B."/>
            <person name="Shen D."/>
            <person name="Strem M.D."/>
            <person name="Melnick R.L."/>
            <person name="Guiltinan M.J."/>
            <person name="Tyler B.M."/>
            <person name="Meinhardt L.W."/>
            <person name="Bailey B.A."/>
        </authorList>
    </citation>
    <scope>NUCLEOTIDE SEQUENCE [LARGE SCALE GENOMIC DNA]</scope>
    <source>
        <strain evidence="3">zdho120</strain>
    </source>
</reference>
<dbReference type="AlphaFoldDB" id="A0A225VM26"/>
<dbReference type="Proteomes" id="UP000198211">
    <property type="component" value="Unassembled WGS sequence"/>
</dbReference>
<keyword evidence="1" id="KW-0812">Transmembrane</keyword>
<comment type="caution">
    <text evidence="2">The sequence shown here is derived from an EMBL/GenBank/DDBJ whole genome shotgun (WGS) entry which is preliminary data.</text>
</comment>
<evidence type="ECO:0000313" key="2">
    <source>
        <dbReference type="EMBL" id="OWZ06154.1"/>
    </source>
</evidence>
<accession>A0A225VM26</accession>
<sequence length="175" mass="19828">TSNWIFRIKNLVRGDDREAQASHLKFYTDDSLEVSEDLLLHVAHISEGHVVEKFLQAINDTVAKCYKLLVFQSVCKLLPLAVILLGPALLGLFLEAPGPGPRVFHLALYLGAPFLVEDRTNQDQRLRNKRESNLHHWAQVSVFYLIHTLVYYGHIGSRYILVIPGDLVLGLVYLV</sequence>
<protein>
    <submittedName>
        <fullName evidence="2">Uncharacterized protein</fullName>
    </submittedName>
</protein>
<gene>
    <name evidence="2" type="ORF">PHMEG_00021630</name>
</gene>
<feature type="non-terminal residue" evidence="2">
    <location>
        <position position="1"/>
    </location>
</feature>
<keyword evidence="1" id="KW-1133">Transmembrane helix</keyword>
<keyword evidence="3" id="KW-1185">Reference proteome</keyword>
<proteinExistence type="predicted"/>
<feature type="transmembrane region" description="Helical" evidence="1">
    <location>
        <begin position="159"/>
        <end position="174"/>
    </location>
</feature>
<evidence type="ECO:0000256" key="1">
    <source>
        <dbReference type="SAM" id="Phobius"/>
    </source>
</evidence>
<feature type="transmembrane region" description="Helical" evidence="1">
    <location>
        <begin position="77"/>
        <end position="94"/>
    </location>
</feature>
<evidence type="ECO:0000313" key="3">
    <source>
        <dbReference type="Proteomes" id="UP000198211"/>
    </source>
</evidence>
<name>A0A225VM26_9STRA</name>
<dbReference type="EMBL" id="NBNE01004083">
    <property type="protein sequence ID" value="OWZ06154.1"/>
    <property type="molecule type" value="Genomic_DNA"/>
</dbReference>
<keyword evidence="1" id="KW-0472">Membrane</keyword>
<organism evidence="2 3">
    <name type="scientific">Phytophthora megakarya</name>
    <dbReference type="NCBI Taxonomy" id="4795"/>
    <lineage>
        <taxon>Eukaryota</taxon>
        <taxon>Sar</taxon>
        <taxon>Stramenopiles</taxon>
        <taxon>Oomycota</taxon>
        <taxon>Peronosporomycetes</taxon>
        <taxon>Peronosporales</taxon>
        <taxon>Peronosporaceae</taxon>
        <taxon>Phytophthora</taxon>
    </lineage>
</organism>